<organism evidence="1 2">
    <name type="scientific">Hallella faecis</name>
    <dbReference type="NCBI Taxonomy" id="2841596"/>
    <lineage>
        <taxon>Bacteria</taxon>
        <taxon>Pseudomonadati</taxon>
        <taxon>Bacteroidota</taxon>
        <taxon>Bacteroidia</taxon>
        <taxon>Bacteroidales</taxon>
        <taxon>Prevotellaceae</taxon>
        <taxon>Hallella</taxon>
    </lineage>
</organism>
<protein>
    <submittedName>
        <fullName evidence="1">DUF2589 domain-containing protein</fullName>
    </submittedName>
</protein>
<evidence type="ECO:0000313" key="2">
    <source>
        <dbReference type="Proteomes" id="UP001487296"/>
    </source>
</evidence>
<dbReference type="RefSeq" id="WP_215759008.1">
    <property type="nucleotide sequence ID" value="NZ_JAHKBE010000005.1"/>
</dbReference>
<name>A0ABV1FNN1_9BACT</name>
<dbReference type="InterPro" id="IPR024510">
    <property type="entry name" value="DUF2589"/>
</dbReference>
<dbReference type="Pfam" id="PF11655">
    <property type="entry name" value="DUF2589"/>
    <property type="match status" value="1"/>
</dbReference>
<gene>
    <name evidence="1" type="ORF">AAAT34_02945</name>
</gene>
<comment type="caution">
    <text evidence="1">The sequence shown here is derived from an EMBL/GenBank/DDBJ whole genome shotgun (WGS) entry which is preliminary data.</text>
</comment>
<sequence length="218" mass="24407">MTEGKPKKVNESTYSMDMSLAEMLTAMIESTIAADQKAAEDYLRVLRTYALEPAAGPDGHEKLKMVDFEMTDADGQRQIVSIPKLSLLPLPVLRVAEATFDMEAQIEINTSVSEKEQKDFRKRFPLLKQQLQTKIQSTQEGVETDDAEIEQTIAAAGVRVRMLRPGVTPSETQKDVQKMTNVKVHIKLEPVLLPDGMRGLLQATENNIQVLNKDPFNH</sequence>
<keyword evidence="2" id="KW-1185">Reference proteome</keyword>
<reference evidence="1 2" key="1">
    <citation type="submission" date="2024-04" db="EMBL/GenBank/DDBJ databases">
        <title>Human intestinal bacterial collection.</title>
        <authorList>
            <person name="Pauvert C."/>
            <person name="Hitch T.C.A."/>
            <person name="Clavel T."/>
        </authorList>
    </citation>
    <scope>NUCLEOTIDE SEQUENCE [LARGE SCALE GENOMIC DNA]</scope>
    <source>
        <strain evidence="1 2">CLA-AA-H145</strain>
    </source>
</reference>
<accession>A0ABV1FNN1</accession>
<dbReference type="EMBL" id="JBBNFP010000006">
    <property type="protein sequence ID" value="MEQ2486009.1"/>
    <property type="molecule type" value="Genomic_DNA"/>
</dbReference>
<dbReference type="Proteomes" id="UP001487296">
    <property type="component" value="Unassembled WGS sequence"/>
</dbReference>
<evidence type="ECO:0000313" key="1">
    <source>
        <dbReference type="EMBL" id="MEQ2486009.1"/>
    </source>
</evidence>
<proteinExistence type="predicted"/>